<protein>
    <recommendedName>
        <fullName evidence="4">Zinc finger GRF-type domain-containing protein</fullName>
    </recommendedName>
</protein>
<keyword evidence="1" id="KW-0472">Membrane</keyword>
<organism evidence="2 3">
    <name type="scientific">Stylosanthes scabra</name>
    <dbReference type="NCBI Taxonomy" id="79078"/>
    <lineage>
        <taxon>Eukaryota</taxon>
        <taxon>Viridiplantae</taxon>
        <taxon>Streptophyta</taxon>
        <taxon>Embryophyta</taxon>
        <taxon>Tracheophyta</taxon>
        <taxon>Spermatophyta</taxon>
        <taxon>Magnoliopsida</taxon>
        <taxon>eudicotyledons</taxon>
        <taxon>Gunneridae</taxon>
        <taxon>Pentapetalae</taxon>
        <taxon>rosids</taxon>
        <taxon>fabids</taxon>
        <taxon>Fabales</taxon>
        <taxon>Fabaceae</taxon>
        <taxon>Papilionoideae</taxon>
        <taxon>50 kb inversion clade</taxon>
        <taxon>dalbergioids sensu lato</taxon>
        <taxon>Dalbergieae</taxon>
        <taxon>Pterocarpus clade</taxon>
        <taxon>Stylosanthes</taxon>
    </lineage>
</organism>
<evidence type="ECO:0000313" key="2">
    <source>
        <dbReference type="EMBL" id="MED6109113.1"/>
    </source>
</evidence>
<evidence type="ECO:0000313" key="3">
    <source>
        <dbReference type="Proteomes" id="UP001341840"/>
    </source>
</evidence>
<gene>
    <name evidence="2" type="ORF">PIB30_030663</name>
</gene>
<proteinExistence type="predicted"/>
<keyword evidence="1" id="KW-1133">Transmembrane helix</keyword>
<keyword evidence="1" id="KW-0812">Transmembrane</keyword>
<dbReference type="EMBL" id="JASCZI010000129">
    <property type="protein sequence ID" value="MED6109113.1"/>
    <property type="molecule type" value="Genomic_DNA"/>
</dbReference>
<reference evidence="2 3" key="1">
    <citation type="journal article" date="2023" name="Plants (Basel)">
        <title>Bridging the Gap: Combining Genomics and Transcriptomics Approaches to Understand Stylosanthes scabra, an Orphan Legume from the Brazilian Caatinga.</title>
        <authorList>
            <person name="Ferreira-Neto J.R.C."/>
            <person name="da Silva M.D."/>
            <person name="Binneck E."/>
            <person name="de Melo N.F."/>
            <person name="da Silva R.H."/>
            <person name="de Melo A.L.T.M."/>
            <person name="Pandolfi V."/>
            <person name="Bustamante F.O."/>
            <person name="Brasileiro-Vidal A.C."/>
            <person name="Benko-Iseppon A.M."/>
        </authorList>
    </citation>
    <scope>NUCLEOTIDE SEQUENCE [LARGE SCALE GENOMIC DNA]</scope>
    <source>
        <tissue evidence="2">Leaves</tissue>
    </source>
</reference>
<feature type="transmembrane region" description="Helical" evidence="1">
    <location>
        <begin position="97"/>
        <end position="118"/>
    </location>
</feature>
<sequence length="119" mass="13377">MAGSRKMRSRMTQSMDDGCSDGFTYQGREIKPFNGTCYYRLGVNKDGCCKYFQWMDEMQEEAVGVEECSANTNLVKVAGKVEIDSLTMKEHMKKVELLLFAIMVGVVIIVLMGLVSIIK</sequence>
<keyword evidence="3" id="KW-1185">Reference proteome</keyword>
<dbReference type="Proteomes" id="UP001341840">
    <property type="component" value="Unassembled WGS sequence"/>
</dbReference>
<accession>A0ABU6QBA7</accession>
<evidence type="ECO:0000256" key="1">
    <source>
        <dbReference type="SAM" id="Phobius"/>
    </source>
</evidence>
<evidence type="ECO:0008006" key="4">
    <source>
        <dbReference type="Google" id="ProtNLM"/>
    </source>
</evidence>
<comment type="caution">
    <text evidence="2">The sequence shown here is derived from an EMBL/GenBank/DDBJ whole genome shotgun (WGS) entry which is preliminary data.</text>
</comment>
<name>A0ABU6QBA7_9FABA</name>